<reference evidence="11" key="1">
    <citation type="journal article" date="2023" name="GigaByte">
        <title>Genome assembly of the bearded iris, Iris pallida Lam.</title>
        <authorList>
            <person name="Bruccoleri R.E."/>
            <person name="Oakeley E.J."/>
            <person name="Faust A.M.E."/>
            <person name="Altorfer M."/>
            <person name="Dessus-Babus S."/>
            <person name="Burckhardt D."/>
            <person name="Oertli M."/>
            <person name="Naumann U."/>
            <person name="Petersen F."/>
            <person name="Wong J."/>
        </authorList>
    </citation>
    <scope>NUCLEOTIDE SEQUENCE</scope>
    <source>
        <strain evidence="11">GSM-AAB239-AS_SAM_17_03QT</strain>
    </source>
</reference>
<keyword evidence="8" id="KW-0239">DNA-directed DNA polymerase</keyword>
<evidence type="ECO:0000256" key="8">
    <source>
        <dbReference type="ARBA" id="ARBA00022932"/>
    </source>
</evidence>
<evidence type="ECO:0000256" key="9">
    <source>
        <dbReference type="ARBA" id="ARBA00023172"/>
    </source>
</evidence>
<keyword evidence="8" id="KW-0808">Transferase</keyword>
<evidence type="ECO:0000256" key="5">
    <source>
        <dbReference type="ARBA" id="ARBA00022842"/>
    </source>
</evidence>
<reference evidence="11" key="2">
    <citation type="submission" date="2023-04" db="EMBL/GenBank/DDBJ databases">
        <authorList>
            <person name="Bruccoleri R.E."/>
            <person name="Oakeley E.J."/>
            <person name="Faust A.-M."/>
            <person name="Dessus-Babus S."/>
            <person name="Altorfer M."/>
            <person name="Burckhardt D."/>
            <person name="Oertli M."/>
            <person name="Naumann U."/>
            <person name="Petersen F."/>
            <person name="Wong J."/>
        </authorList>
    </citation>
    <scope>NUCLEOTIDE SEQUENCE</scope>
    <source>
        <strain evidence="11">GSM-AAB239-AS_SAM_17_03QT</strain>
        <tissue evidence="11">Leaf</tissue>
    </source>
</reference>
<feature type="domain" description="Retroviral polymerase SH3-like" evidence="10">
    <location>
        <begin position="56"/>
        <end position="117"/>
    </location>
</feature>
<keyword evidence="2" id="KW-0479">Metal-binding</keyword>
<dbReference type="GO" id="GO:0003964">
    <property type="term" value="F:RNA-directed DNA polymerase activity"/>
    <property type="evidence" value="ECO:0007669"/>
    <property type="project" value="UniProtKB-KW"/>
</dbReference>
<evidence type="ECO:0000256" key="2">
    <source>
        <dbReference type="ARBA" id="ARBA00022723"/>
    </source>
</evidence>
<keyword evidence="1" id="KW-0540">Nuclease</keyword>
<evidence type="ECO:0000313" key="12">
    <source>
        <dbReference type="Proteomes" id="UP001140949"/>
    </source>
</evidence>
<dbReference type="GO" id="GO:0046872">
    <property type="term" value="F:metal ion binding"/>
    <property type="evidence" value="ECO:0007669"/>
    <property type="project" value="UniProtKB-KW"/>
</dbReference>
<keyword evidence="8" id="KW-0548">Nucleotidyltransferase</keyword>
<accession>A0AAX6F0L8</accession>
<dbReference type="GO" id="GO:0003887">
    <property type="term" value="F:DNA-directed DNA polymerase activity"/>
    <property type="evidence" value="ECO:0007669"/>
    <property type="project" value="UniProtKB-KW"/>
</dbReference>
<dbReference type="InterPro" id="IPR039537">
    <property type="entry name" value="Retrotran_Ty1/copia-like"/>
</dbReference>
<comment type="caution">
    <text evidence="11">The sequence shown here is derived from an EMBL/GenBank/DDBJ whole genome shotgun (WGS) entry which is preliminary data.</text>
</comment>
<dbReference type="AlphaFoldDB" id="A0AAX6F0L8"/>
<dbReference type="GO" id="GO:0004519">
    <property type="term" value="F:endonuclease activity"/>
    <property type="evidence" value="ECO:0007669"/>
    <property type="project" value="UniProtKB-KW"/>
</dbReference>
<keyword evidence="6" id="KW-0229">DNA integration</keyword>
<dbReference type="PANTHER" id="PTHR42648">
    <property type="entry name" value="TRANSPOSASE, PUTATIVE-RELATED"/>
    <property type="match status" value="1"/>
</dbReference>
<dbReference type="GO" id="GO:0006310">
    <property type="term" value="P:DNA recombination"/>
    <property type="evidence" value="ECO:0007669"/>
    <property type="project" value="UniProtKB-KW"/>
</dbReference>
<name>A0AAX6F0L8_IRIPA</name>
<dbReference type="GO" id="GO:0016787">
    <property type="term" value="F:hydrolase activity"/>
    <property type="evidence" value="ECO:0007669"/>
    <property type="project" value="UniProtKB-KW"/>
</dbReference>
<gene>
    <name evidence="11" type="ORF">M6B38_159835</name>
</gene>
<dbReference type="InterPro" id="IPR057670">
    <property type="entry name" value="SH3_retrovirus"/>
</dbReference>
<keyword evidence="7" id="KW-0695">RNA-directed DNA polymerase</keyword>
<dbReference type="PANTHER" id="PTHR42648:SF11">
    <property type="entry name" value="TRANSPOSON TY4-P GAG-POL POLYPROTEIN"/>
    <property type="match status" value="1"/>
</dbReference>
<organism evidence="11 12">
    <name type="scientific">Iris pallida</name>
    <name type="common">Sweet iris</name>
    <dbReference type="NCBI Taxonomy" id="29817"/>
    <lineage>
        <taxon>Eukaryota</taxon>
        <taxon>Viridiplantae</taxon>
        <taxon>Streptophyta</taxon>
        <taxon>Embryophyta</taxon>
        <taxon>Tracheophyta</taxon>
        <taxon>Spermatophyta</taxon>
        <taxon>Magnoliopsida</taxon>
        <taxon>Liliopsida</taxon>
        <taxon>Asparagales</taxon>
        <taxon>Iridaceae</taxon>
        <taxon>Iridoideae</taxon>
        <taxon>Irideae</taxon>
        <taxon>Iris</taxon>
    </lineage>
</organism>
<dbReference type="Pfam" id="PF25597">
    <property type="entry name" value="SH3_retrovirus"/>
    <property type="match status" value="1"/>
</dbReference>
<keyword evidence="9" id="KW-0233">DNA recombination</keyword>
<evidence type="ECO:0000256" key="3">
    <source>
        <dbReference type="ARBA" id="ARBA00022759"/>
    </source>
</evidence>
<keyword evidence="4" id="KW-0378">Hydrolase</keyword>
<dbReference type="GO" id="GO:0015074">
    <property type="term" value="P:DNA integration"/>
    <property type="evidence" value="ECO:0007669"/>
    <property type="project" value="UniProtKB-KW"/>
</dbReference>
<evidence type="ECO:0000259" key="10">
    <source>
        <dbReference type="Pfam" id="PF25597"/>
    </source>
</evidence>
<keyword evidence="12" id="KW-1185">Reference proteome</keyword>
<evidence type="ECO:0000256" key="4">
    <source>
        <dbReference type="ARBA" id="ARBA00022801"/>
    </source>
</evidence>
<protein>
    <submittedName>
        <fullName evidence="11">MTA/SAH nucleosidase isoform X1</fullName>
    </submittedName>
</protein>
<keyword evidence="3" id="KW-0255">Endonuclease</keyword>
<evidence type="ECO:0000256" key="7">
    <source>
        <dbReference type="ARBA" id="ARBA00022918"/>
    </source>
</evidence>
<keyword evidence="5" id="KW-0460">Magnesium</keyword>
<dbReference type="EMBL" id="JANAVB010032857">
    <property type="protein sequence ID" value="KAJ6809843.1"/>
    <property type="molecule type" value="Genomic_DNA"/>
</dbReference>
<evidence type="ECO:0000313" key="11">
    <source>
        <dbReference type="EMBL" id="KAJ6809843.1"/>
    </source>
</evidence>
<dbReference type="Proteomes" id="UP001140949">
    <property type="component" value="Unassembled WGS sequence"/>
</dbReference>
<evidence type="ECO:0000256" key="6">
    <source>
        <dbReference type="ARBA" id="ARBA00022908"/>
    </source>
</evidence>
<evidence type="ECO:0000256" key="1">
    <source>
        <dbReference type="ARBA" id="ARBA00022722"/>
    </source>
</evidence>
<sequence>MYAKIEEFAQAFLGKNRRLCCLYLKQVPSISVDQRTPYEIWSSHKPNIQHMQVFGCITYSHVPDHIRKKLDEKVEKCIFIGYSSVTKGYKLFNPKSGKVIVSRDVTFDEQCEWDWSLDGCKQATYLPAPEDDCSVDEQPVDAPEIQTPAADQSPVAHRQHENVLGRPQRDRRLPSHLQDYEVGTDNDLSDEELVNFALYSDCDPLTFNEACGEEHWRKAIDEEIQAIEKNSTWELTALPEGK</sequence>
<proteinExistence type="predicted"/>